<dbReference type="Gene3D" id="1.20.1250.20">
    <property type="entry name" value="MFS general substrate transporter like domains"/>
    <property type="match status" value="1"/>
</dbReference>
<evidence type="ECO:0000313" key="3">
    <source>
        <dbReference type="Proteomes" id="UP000194159"/>
    </source>
</evidence>
<organism evidence="2 3">
    <name type="scientific">Rhizobium etli</name>
    <dbReference type="NCBI Taxonomy" id="29449"/>
    <lineage>
        <taxon>Bacteria</taxon>
        <taxon>Pseudomonadati</taxon>
        <taxon>Pseudomonadota</taxon>
        <taxon>Alphaproteobacteria</taxon>
        <taxon>Hyphomicrobiales</taxon>
        <taxon>Rhizobiaceae</taxon>
        <taxon>Rhizobium/Agrobacterium group</taxon>
        <taxon>Rhizobium</taxon>
    </lineage>
</organism>
<evidence type="ECO:0000313" key="2">
    <source>
        <dbReference type="EMBL" id="ARQ10612.1"/>
    </source>
</evidence>
<dbReference type="Proteomes" id="UP000194159">
    <property type="component" value="Chromosome"/>
</dbReference>
<sequence length="117" mass="12103">MTSAASERPPVAAILALSLTQIIGYGTLYYRFSILTPDMARGLDWSAQWIFGALSAALLIGGLAAPAMGTWTDRIGVSWSLSITAALGAAAVAAFLAIRPLLRTSAPAQTALARGEP</sequence>
<keyword evidence="1" id="KW-0472">Membrane</keyword>
<feature type="transmembrane region" description="Helical" evidence="1">
    <location>
        <begin position="12"/>
        <end position="30"/>
    </location>
</feature>
<proteinExistence type="predicted"/>
<accession>A0AAN1BGI7</accession>
<reference evidence="2 3" key="1">
    <citation type="submission" date="2017-04" db="EMBL/GenBank/DDBJ databases">
        <title>Complete genome sequences of Rhizobium genomic linages associated to common bean (phaseolus vulgaris).</title>
        <authorList>
            <person name="Santamaria R.I."/>
            <person name="Bustos P."/>
            <person name="Perez-Carrascal O."/>
            <person name="Martinez-Flores I."/>
            <person name="Juarez S."/>
            <person name="Lozano L."/>
            <person name="Miranda F."/>
            <person name="Vinuesa P."/>
            <person name="Martinez-Romero E."/>
            <person name="Cevallos M.A."/>
            <person name="Romero D."/>
            <person name="Davila G."/>
            <person name="Gonzalez V."/>
        </authorList>
    </citation>
    <scope>NUCLEOTIDE SEQUENCE [LARGE SCALE GENOMIC DNA]</scope>
    <source>
        <strain evidence="2 3">NXC12</strain>
    </source>
</reference>
<dbReference type="InterPro" id="IPR036259">
    <property type="entry name" value="MFS_trans_sf"/>
</dbReference>
<evidence type="ECO:0000256" key="1">
    <source>
        <dbReference type="SAM" id="Phobius"/>
    </source>
</evidence>
<keyword evidence="1" id="KW-0812">Transmembrane</keyword>
<protein>
    <submittedName>
        <fullName evidence="2">Major facilitator superfamily domain-containing protein</fullName>
    </submittedName>
</protein>
<name>A0AAN1BGI7_RHIET</name>
<gene>
    <name evidence="2" type="ORF">NXC12_CH02602</name>
</gene>
<dbReference type="AlphaFoldDB" id="A0AAN1BGI7"/>
<keyword evidence="1" id="KW-1133">Transmembrane helix</keyword>
<feature type="transmembrane region" description="Helical" evidence="1">
    <location>
        <begin position="50"/>
        <end position="71"/>
    </location>
</feature>
<feature type="transmembrane region" description="Helical" evidence="1">
    <location>
        <begin position="77"/>
        <end position="98"/>
    </location>
</feature>
<dbReference type="SUPFAM" id="SSF103473">
    <property type="entry name" value="MFS general substrate transporter"/>
    <property type="match status" value="1"/>
</dbReference>
<dbReference type="EMBL" id="CP020906">
    <property type="protein sequence ID" value="ARQ10612.1"/>
    <property type="molecule type" value="Genomic_DNA"/>
</dbReference>